<keyword evidence="2" id="KW-1185">Reference proteome</keyword>
<gene>
    <name evidence="1" type="ORF">RFULGI_LOCUS3115</name>
</gene>
<comment type="caution">
    <text evidence="1">The sequence shown here is derived from an EMBL/GenBank/DDBJ whole genome shotgun (WGS) entry which is preliminary data.</text>
</comment>
<dbReference type="Proteomes" id="UP000789396">
    <property type="component" value="Unassembled WGS sequence"/>
</dbReference>
<dbReference type="AlphaFoldDB" id="A0A9N9A1K8"/>
<organism evidence="1 2">
    <name type="scientific">Racocetra fulgida</name>
    <dbReference type="NCBI Taxonomy" id="60492"/>
    <lineage>
        <taxon>Eukaryota</taxon>
        <taxon>Fungi</taxon>
        <taxon>Fungi incertae sedis</taxon>
        <taxon>Mucoromycota</taxon>
        <taxon>Glomeromycotina</taxon>
        <taxon>Glomeromycetes</taxon>
        <taxon>Diversisporales</taxon>
        <taxon>Gigasporaceae</taxon>
        <taxon>Racocetra</taxon>
    </lineage>
</organism>
<protein>
    <submittedName>
        <fullName evidence="1">10446_t:CDS:1</fullName>
    </submittedName>
</protein>
<dbReference type="EMBL" id="CAJVPZ010002584">
    <property type="protein sequence ID" value="CAG8515856.1"/>
    <property type="molecule type" value="Genomic_DNA"/>
</dbReference>
<proteinExistence type="predicted"/>
<evidence type="ECO:0000313" key="2">
    <source>
        <dbReference type="Proteomes" id="UP000789396"/>
    </source>
</evidence>
<evidence type="ECO:0000313" key="1">
    <source>
        <dbReference type="EMBL" id="CAG8515856.1"/>
    </source>
</evidence>
<reference evidence="1" key="1">
    <citation type="submission" date="2021-06" db="EMBL/GenBank/DDBJ databases">
        <authorList>
            <person name="Kallberg Y."/>
            <person name="Tangrot J."/>
            <person name="Rosling A."/>
        </authorList>
    </citation>
    <scope>NUCLEOTIDE SEQUENCE</scope>
    <source>
        <strain evidence="1">IN212</strain>
    </source>
</reference>
<feature type="non-terminal residue" evidence="1">
    <location>
        <position position="202"/>
    </location>
</feature>
<sequence>QANEILGPIIGEGLVEGSNLYAGSRINVVTNRITVYTTELNLRDELLALPQVEPIAHLIDVVEVRLSMNELIHKYRNILALAREHNPVYVGVYIDRERNNVVITLYDDHNIHNAEFIVDVREFNPIYDRQNLHNHQQNLHNEHVGGSVFSYHMNINDGDLRTSRADLKGIITGGVGNFAFITKLEKIRAEAHVDIVTSVDIR</sequence>
<name>A0A9N9A1K8_9GLOM</name>
<dbReference type="OrthoDB" id="10478502at2759"/>
<accession>A0A9N9A1K8</accession>